<dbReference type="GO" id="GO:0008270">
    <property type="term" value="F:zinc ion binding"/>
    <property type="evidence" value="ECO:0007669"/>
    <property type="project" value="InterPro"/>
</dbReference>
<dbReference type="RefSeq" id="XP_022399412.1">
    <property type="nucleotide sequence ID" value="XM_022549153.1"/>
</dbReference>
<dbReference type="GO" id="GO:0005634">
    <property type="term" value="C:nucleus"/>
    <property type="evidence" value="ECO:0007669"/>
    <property type="project" value="UniProtKB-SubCell"/>
</dbReference>
<comment type="subcellular location">
    <subcellularLocation>
        <location evidence="1">Nucleus</location>
    </subcellularLocation>
</comment>
<evidence type="ECO:0000256" key="3">
    <source>
        <dbReference type="ARBA" id="ARBA00023015"/>
    </source>
</evidence>
<evidence type="ECO:0000256" key="5">
    <source>
        <dbReference type="ARBA" id="ARBA00023242"/>
    </source>
</evidence>
<dbReference type="Pfam" id="PF04082">
    <property type="entry name" value="Fungal_trans"/>
    <property type="match status" value="1"/>
</dbReference>
<dbReference type="SMART" id="SM00906">
    <property type="entry name" value="Fungal_trans"/>
    <property type="match status" value="1"/>
</dbReference>
<dbReference type="GeneID" id="34465413"/>
<dbReference type="PANTHER" id="PTHR31001">
    <property type="entry name" value="UNCHARACTERIZED TRANSCRIPTIONAL REGULATORY PROTEIN"/>
    <property type="match status" value="1"/>
</dbReference>
<dbReference type="GO" id="GO:0003677">
    <property type="term" value="F:DNA binding"/>
    <property type="evidence" value="ECO:0007669"/>
    <property type="project" value="InterPro"/>
</dbReference>
<dbReference type="AlphaFoldDB" id="A0A1L9VFP7"/>
<dbReference type="PANTHER" id="PTHR31001:SF50">
    <property type="entry name" value="ZN(II)2CYS6 TRANSCRIPTION FACTOR (EUROFUNG)"/>
    <property type="match status" value="1"/>
</dbReference>
<evidence type="ECO:0000256" key="2">
    <source>
        <dbReference type="ARBA" id="ARBA00022723"/>
    </source>
</evidence>
<evidence type="ECO:0000256" key="1">
    <source>
        <dbReference type="ARBA" id="ARBA00004123"/>
    </source>
</evidence>
<feature type="domain" description="Xylanolytic transcriptional activator regulatory" evidence="6">
    <location>
        <begin position="63"/>
        <end position="136"/>
    </location>
</feature>
<keyword evidence="3" id="KW-0805">Transcription regulation</keyword>
<keyword evidence="8" id="KW-1185">Reference proteome</keyword>
<keyword evidence="4" id="KW-0804">Transcription</keyword>
<protein>
    <recommendedName>
        <fullName evidence="6">Xylanolytic transcriptional activator regulatory domain-containing protein</fullName>
    </recommendedName>
</protein>
<accession>A0A1L9VFP7</accession>
<dbReference type="STRING" id="1160497.A0A1L9VFP7"/>
<dbReference type="OrthoDB" id="3989227at2759"/>
<dbReference type="Proteomes" id="UP000184300">
    <property type="component" value="Unassembled WGS sequence"/>
</dbReference>
<keyword evidence="2" id="KW-0479">Metal-binding</keyword>
<evidence type="ECO:0000313" key="7">
    <source>
        <dbReference type="EMBL" id="OJJ82714.1"/>
    </source>
</evidence>
<dbReference type="GO" id="GO:0006351">
    <property type="term" value="P:DNA-templated transcription"/>
    <property type="evidence" value="ECO:0007669"/>
    <property type="project" value="InterPro"/>
</dbReference>
<evidence type="ECO:0000313" key="8">
    <source>
        <dbReference type="Proteomes" id="UP000184300"/>
    </source>
</evidence>
<organism evidence="7 8">
    <name type="scientific">Aspergillus glaucus CBS 516.65</name>
    <dbReference type="NCBI Taxonomy" id="1160497"/>
    <lineage>
        <taxon>Eukaryota</taxon>
        <taxon>Fungi</taxon>
        <taxon>Dikarya</taxon>
        <taxon>Ascomycota</taxon>
        <taxon>Pezizomycotina</taxon>
        <taxon>Eurotiomycetes</taxon>
        <taxon>Eurotiomycetidae</taxon>
        <taxon>Eurotiales</taxon>
        <taxon>Aspergillaceae</taxon>
        <taxon>Aspergillus</taxon>
        <taxon>Aspergillus subgen. Aspergillus</taxon>
    </lineage>
</organism>
<dbReference type="InterPro" id="IPR007219">
    <property type="entry name" value="XnlR_reg_dom"/>
</dbReference>
<gene>
    <name evidence="7" type="ORF">ASPGLDRAFT_67594</name>
</gene>
<evidence type="ECO:0000259" key="6">
    <source>
        <dbReference type="SMART" id="SM00906"/>
    </source>
</evidence>
<dbReference type="VEuPathDB" id="FungiDB:ASPGLDRAFT_67594"/>
<reference evidence="8" key="1">
    <citation type="journal article" date="2017" name="Genome Biol.">
        <title>Comparative genomics reveals high biological diversity and specific adaptations in the industrially and medically important fungal genus Aspergillus.</title>
        <authorList>
            <person name="de Vries R.P."/>
            <person name="Riley R."/>
            <person name="Wiebenga A."/>
            <person name="Aguilar-Osorio G."/>
            <person name="Amillis S."/>
            <person name="Uchima C.A."/>
            <person name="Anderluh G."/>
            <person name="Asadollahi M."/>
            <person name="Askin M."/>
            <person name="Barry K."/>
            <person name="Battaglia E."/>
            <person name="Bayram O."/>
            <person name="Benocci T."/>
            <person name="Braus-Stromeyer S.A."/>
            <person name="Caldana C."/>
            <person name="Canovas D."/>
            <person name="Cerqueira G.C."/>
            <person name="Chen F."/>
            <person name="Chen W."/>
            <person name="Choi C."/>
            <person name="Clum A."/>
            <person name="Dos Santos R.A."/>
            <person name="Damasio A.R."/>
            <person name="Diallinas G."/>
            <person name="Emri T."/>
            <person name="Fekete E."/>
            <person name="Flipphi M."/>
            <person name="Freyberg S."/>
            <person name="Gallo A."/>
            <person name="Gournas C."/>
            <person name="Habgood R."/>
            <person name="Hainaut M."/>
            <person name="Harispe M.L."/>
            <person name="Henrissat B."/>
            <person name="Hilden K.S."/>
            <person name="Hope R."/>
            <person name="Hossain A."/>
            <person name="Karabika E."/>
            <person name="Karaffa L."/>
            <person name="Karanyi Z."/>
            <person name="Krasevec N."/>
            <person name="Kuo A."/>
            <person name="Kusch H."/>
            <person name="LaButti K."/>
            <person name="Lagendijk E.L."/>
            <person name="Lapidus A."/>
            <person name="Levasseur A."/>
            <person name="Lindquist E."/>
            <person name="Lipzen A."/>
            <person name="Logrieco A.F."/>
            <person name="MacCabe A."/>
            <person name="Maekelae M.R."/>
            <person name="Malavazi I."/>
            <person name="Melin P."/>
            <person name="Meyer V."/>
            <person name="Mielnichuk N."/>
            <person name="Miskei M."/>
            <person name="Molnar A.P."/>
            <person name="Mule G."/>
            <person name="Ngan C.Y."/>
            <person name="Orejas M."/>
            <person name="Orosz E."/>
            <person name="Ouedraogo J.P."/>
            <person name="Overkamp K.M."/>
            <person name="Park H.-S."/>
            <person name="Perrone G."/>
            <person name="Piumi F."/>
            <person name="Punt P.J."/>
            <person name="Ram A.F."/>
            <person name="Ramon A."/>
            <person name="Rauscher S."/>
            <person name="Record E."/>
            <person name="Riano-Pachon D.M."/>
            <person name="Robert V."/>
            <person name="Roehrig J."/>
            <person name="Ruller R."/>
            <person name="Salamov A."/>
            <person name="Salih N.S."/>
            <person name="Samson R.A."/>
            <person name="Sandor E."/>
            <person name="Sanguinetti M."/>
            <person name="Schuetze T."/>
            <person name="Sepcic K."/>
            <person name="Shelest E."/>
            <person name="Sherlock G."/>
            <person name="Sophianopoulou V."/>
            <person name="Squina F.M."/>
            <person name="Sun H."/>
            <person name="Susca A."/>
            <person name="Todd R.B."/>
            <person name="Tsang A."/>
            <person name="Unkles S.E."/>
            <person name="van de Wiele N."/>
            <person name="van Rossen-Uffink D."/>
            <person name="Oliveira J.V."/>
            <person name="Vesth T.C."/>
            <person name="Visser J."/>
            <person name="Yu J.-H."/>
            <person name="Zhou M."/>
            <person name="Andersen M.R."/>
            <person name="Archer D.B."/>
            <person name="Baker S.E."/>
            <person name="Benoit I."/>
            <person name="Brakhage A.A."/>
            <person name="Braus G.H."/>
            <person name="Fischer R."/>
            <person name="Frisvad J.C."/>
            <person name="Goldman G.H."/>
            <person name="Houbraken J."/>
            <person name="Oakley B."/>
            <person name="Pocsi I."/>
            <person name="Scazzocchio C."/>
            <person name="Seiboth B."/>
            <person name="vanKuyk P.A."/>
            <person name="Wortman J."/>
            <person name="Dyer P.S."/>
            <person name="Grigoriev I.V."/>
        </authorList>
    </citation>
    <scope>NUCLEOTIDE SEQUENCE [LARGE SCALE GENOMIC DNA]</scope>
    <source>
        <strain evidence="8">CBS 516.65</strain>
    </source>
</reference>
<keyword evidence="5" id="KW-0539">Nucleus</keyword>
<dbReference type="InterPro" id="IPR050613">
    <property type="entry name" value="Sec_Metabolite_Reg"/>
</dbReference>
<proteinExistence type="predicted"/>
<dbReference type="EMBL" id="KV878901">
    <property type="protein sequence ID" value="OJJ82714.1"/>
    <property type="molecule type" value="Genomic_DNA"/>
</dbReference>
<dbReference type="CDD" id="cd12148">
    <property type="entry name" value="fungal_TF_MHR"/>
    <property type="match status" value="1"/>
</dbReference>
<sequence length="346" mass="40617">MRWFRDYHLSAAQSQSLLNVYKERVAPMVMIFHKPSIRKLIYKASTNAEYIDRTSETSPHYLGEEHSTVLQRLARGLRLHRDGTRFGLTLFDTDMRRRLWWYIYLLDVQICEYHAISSEIEEDSVDTQLPLNIDDAEISPEFREIPNERTGFTEMTFCLARCEMITLNRRLARTSSSLPLEQTLQELSKIHTHIQGRYLQYYDVSISIQWVTATILRLVIARLWLVAHFPQLTSDDSLPLDSPTRNQLFRTAVEVTEFACLLETDERTAKWSWLFKGYVQWHAIAFVLSELCNRGESPEDLRVWAVVEGACNRWKERDFQEKGIVLKAITRLMERAARRHGRSMPV</sequence>
<name>A0A1L9VFP7_ASPGL</name>
<evidence type="ECO:0000256" key="4">
    <source>
        <dbReference type="ARBA" id="ARBA00023163"/>
    </source>
</evidence>